<reference evidence="1 2" key="1">
    <citation type="journal article" date="2020" name="Microbiome">
        <title>Single-cell genomics of uncultured bacteria reveals dietary fiber responders in the mouse gut microbiota.</title>
        <authorList>
            <person name="Chijiiwa R."/>
            <person name="Hosokawa M."/>
            <person name="Kogawa M."/>
            <person name="Nishikawa Y."/>
            <person name="Ide K."/>
            <person name="Sakanashi C."/>
            <person name="Takahashi K."/>
            <person name="Takeyama H."/>
        </authorList>
    </citation>
    <scope>NUCLEOTIDE SEQUENCE [LARGE SCALE GENOMIC DNA]</scope>
    <source>
        <strain evidence="1">IMSAGC_017</strain>
    </source>
</reference>
<dbReference type="Pfam" id="PF12686">
    <property type="entry name" value="DUF3800"/>
    <property type="match status" value="1"/>
</dbReference>
<sequence>MHYNFYFDEVFHDKKITISSDGIINTFTEDKNDSYIGVFFGIKNNQRVPVLKNMCKLEQKYIQILDLKEEFKSTTFHRKNFNFGLRSFKKNTFNFYDEFFDILQDIKPIIHVNVLSKIEWLVRNIFDMRTIQQMKYVVSGSFYYSLTKFLIYYHTPQLIKSLYKSIEKKDPVIFQNELLNHFERVIDAIINIERKQRELPMLKDLYSIISSFTFDNEIYEKYDFIYFQNFDGLIKLLNELNISEKKVNIIIDNEEMTFQAASLYPFHTIKQVDSKNVIQIRISDHLCGFIGRMMYALLNDNSIKEDTISNIELIKKNNLIDKRLLSCEWFDIQLKHFQLYKKIYEVLIVQQEHYWATMTWSYSDQIVMFYSLLRYFSSFKSYSEFKKYSSQEHTEFYNSSCCNELEKHYSSFNKKYWHVS</sequence>
<dbReference type="RefSeq" id="WP_172472175.1">
    <property type="nucleotide sequence ID" value="NZ_BLMI01000080.1"/>
</dbReference>
<gene>
    <name evidence="1" type="ORF">IMSAGC017_00760</name>
</gene>
<proteinExistence type="predicted"/>
<evidence type="ECO:0008006" key="3">
    <source>
        <dbReference type="Google" id="ProtNLM"/>
    </source>
</evidence>
<protein>
    <recommendedName>
        <fullName evidence="3">DUF3800 domain-containing protein</fullName>
    </recommendedName>
</protein>
<organism evidence="1 2">
    <name type="scientific">Thomasclavelia cocleata</name>
    <dbReference type="NCBI Taxonomy" id="69824"/>
    <lineage>
        <taxon>Bacteria</taxon>
        <taxon>Bacillati</taxon>
        <taxon>Bacillota</taxon>
        <taxon>Erysipelotrichia</taxon>
        <taxon>Erysipelotrichales</taxon>
        <taxon>Coprobacillaceae</taxon>
        <taxon>Thomasclavelia</taxon>
    </lineage>
</organism>
<name>A0A829Z9U8_9FIRM</name>
<dbReference type="AlphaFoldDB" id="A0A829Z9U8"/>
<evidence type="ECO:0000313" key="2">
    <source>
        <dbReference type="Proteomes" id="UP000490821"/>
    </source>
</evidence>
<comment type="caution">
    <text evidence="1">The sequence shown here is derived from an EMBL/GenBank/DDBJ whole genome shotgun (WGS) entry which is preliminary data.</text>
</comment>
<dbReference type="Proteomes" id="UP000490821">
    <property type="component" value="Unassembled WGS sequence"/>
</dbReference>
<accession>A0A829Z9U8</accession>
<dbReference type="EMBL" id="BLMI01000080">
    <property type="protein sequence ID" value="GFI40725.1"/>
    <property type="molecule type" value="Genomic_DNA"/>
</dbReference>
<evidence type="ECO:0000313" key="1">
    <source>
        <dbReference type="EMBL" id="GFI40725.1"/>
    </source>
</evidence>
<dbReference type="InterPro" id="IPR024524">
    <property type="entry name" value="DUF3800"/>
</dbReference>